<reference evidence="2" key="2">
    <citation type="submission" date="2016-06" db="EMBL/GenBank/DDBJ databases">
        <title>The genome of a short-lived fish provides insights into sex chromosome evolution and the genetic control of aging.</title>
        <authorList>
            <person name="Reichwald K."/>
            <person name="Felder M."/>
            <person name="Petzold A."/>
            <person name="Koch P."/>
            <person name="Groth M."/>
            <person name="Platzer M."/>
        </authorList>
    </citation>
    <scope>NUCLEOTIDE SEQUENCE</scope>
    <source>
        <tissue evidence="2">Brain</tissue>
    </source>
</reference>
<feature type="transmembrane region" description="Helical" evidence="1">
    <location>
        <begin position="12"/>
        <end position="32"/>
    </location>
</feature>
<protein>
    <submittedName>
        <fullName evidence="2">Uncharacterized protein</fullName>
    </submittedName>
</protein>
<feature type="non-terminal residue" evidence="2">
    <location>
        <position position="1"/>
    </location>
</feature>
<reference evidence="2" key="1">
    <citation type="submission" date="2016-05" db="EMBL/GenBank/DDBJ databases">
        <authorList>
            <person name="Lavstsen T."/>
            <person name="Jespersen J.S."/>
        </authorList>
    </citation>
    <scope>NUCLEOTIDE SEQUENCE</scope>
    <source>
        <tissue evidence="2">Brain</tissue>
    </source>
</reference>
<dbReference type="EMBL" id="HAEF01002776">
    <property type="protein sequence ID" value="SBR40158.1"/>
    <property type="molecule type" value="Transcribed_RNA"/>
</dbReference>
<keyword evidence="1" id="KW-0812">Transmembrane</keyword>
<organism evidence="2">
    <name type="scientific">Nothobranchius pienaari</name>
    <dbReference type="NCBI Taxonomy" id="704102"/>
    <lineage>
        <taxon>Eukaryota</taxon>
        <taxon>Metazoa</taxon>
        <taxon>Chordata</taxon>
        <taxon>Craniata</taxon>
        <taxon>Vertebrata</taxon>
        <taxon>Euteleostomi</taxon>
        <taxon>Actinopterygii</taxon>
        <taxon>Neopterygii</taxon>
        <taxon>Teleostei</taxon>
        <taxon>Neoteleostei</taxon>
        <taxon>Acanthomorphata</taxon>
        <taxon>Ovalentaria</taxon>
        <taxon>Atherinomorphae</taxon>
        <taxon>Cyprinodontiformes</taxon>
        <taxon>Nothobranchiidae</taxon>
        <taxon>Nothobranchius</taxon>
    </lineage>
</organism>
<name>A0A1A8L6Q5_9TELE</name>
<accession>A0A1A8L6Q5</accession>
<dbReference type="AlphaFoldDB" id="A0A1A8L6Q5"/>
<proteinExistence type="predicted"/>
<evidence type="ECO:0000256" key="1">
    <source>
        <dbReference type="SAM" id="Phobius"/>
    </source>
</evidence>
<evidence type="ECO:0000313" key="2">
    <source>
        <dbReference type="EMBL" id="SBR40158.1"/>
    </source>
</evidence>
<sequence length="69" mass="7708">LRMGTPAVMSGSPAAQAAALVLTVVSTLLWMIPKVLKLRRMKCGWCHHSDMLNLLLSKRRMDSDYRPIA</sequence>
<feature type="non-terminal residue" evidence="2">
    <location>
        <position position="69"/>
    </location>
</feature>
<keyword evidence="1" id="KW-0472">Membrane</keyword>
<gene>
    <name evidence="2" type="primary">Nfu_g_1_006160</name>
</gene>
<keyword evidence="1" id="KW-1133">Transmembrane helix</keyword>